<dbReference type="GO" id="GO:0051082">
    <property type="term" value="F:unfolded protein binding"/>
    <property type="evidence" value="ECO:0007669"/>
    <property type="project" value="InterPro"/>
</dbReference>
<dbReference type="AlphaFoldDB" id="G0TXZ6"/>
<dbReference type="Gene3D" id="2.60.260.20">
    <property type="entry name" value="Urease metallochaperone UreE, N-terminal domain"/>
    <property type="match status" value="2"/>
</dbReference>
<dbReference type="InterPro" id="IPR008971">
    <property type="entry name" value="HSP40/DnaJ_pept-bd"/>
</dbReference>
<dbReference type="SUPFAM" id="SSF49493">
    <property type="entry name" value="HSP40/DnaJ peptide-binding domain"/>
    <property type="match status" value="2"/>
</dbReference>
<keyword evidence="1 5" id="KW-0479">Metal-binding</keyword>
<evidence type="ECO:0000259" key="6">
    <source>
        <dbReference type="PROSITE" id="PS51188"/>
    </source>
</evidence>
<accession>G0TXZ6</accession>
<evidence type="ECO:0000256" key="3">
    <source>
        <dbReference type="ARBA" id="ARBA00022771"/>
    </source>
</evidence>
<reference evidence="7" key="1">
    <citation type="journal article" date="2012" name="Proc. Natl. Acad. Sci. U.S.A.">
        <title>Antigenic diversity is generated by distinct evolutionary mechanisms in African trypanosome species.</title>
        <authorList>
            <person name="Jackson A.P."/>
            <person name="Berry A."/>
            <person name="Aslett M."/>
            <person name="Allison H.C."/>
            <person name="Burton P."/>
            <person name="Vavrova-Anderson J."/>
            <person name="Brown R."/>
            <person name="Browne H."/>
            <person name="Corton N."/>
            <person name="Hauser H."/>
            <person name="Gamble J."/>
            <person name="Gilderthorp R."/>
            <person name="Marcello L."/>
            <person name="McQuillan J."/>
            <person name="Otto T.D."/>
            <person name="Quail M.A."/>
            <person name="Sanders M.J."/>
            <person name="van Tonder A."/>
            <person name="Ginger M.L."/>
            <person name="Field M.C."/>
            <person name="Barry J.D."/>
            <person name="Hertz-Fowler C."/>
            <person name="Berriman M."/>
        </authorList>
    </citation>
    <scope>NUCLEOTIDE SEQUENCE</scope>
    <source>
        <strain evidence="7">Y486</strain>
    </source>
</reference>
<feature type="zinc finger region" description="CR-type" evidence="5">
    <location>
        <begin position="48"/>
        <end position="131"/>
    </location>
</feature>
<evidence type="ECO:0000256" key="1">
    <source>
        <dbReference type="ARBA" id="ARBA00022723"/>
    </source>
</evidence>
<keyword evidence="3 5" id="KW-0863">Zinc-finger</keyword>
<organism evidence="7">
    <name type="scientific">Trypanosoma vivax (strain Y486)</name>
    <dbReference type="NCBI Taxonomy" id="1055687"/>
    <lineage>
        <taxon>Eukaryota</taxon>
        <taxon>Discoba</taxon>
        <taxon>Euglenozoa</taxon>
        <taxon>Kinetoplastea</taxon>
        <taxon>Metakinetoplastina</taxon>
        <taxon>Trypanosomatida</taxon>
        <taxon>Trypanosomatidae</taxon>
        <taxon>Trypanosoma</taxon>
        <taxon>Duttonella</taxon>
    </lineage>
</organism>
<proteinExistence type="predicted"/>
<dbReference type="FunFam" id="2.10.230.10:FF:000001">
    <property type="entry name" value="DnaJ subfamily A member 2"/>
    <property type="match status" value="1"/>
</dbReference>
<dbReference type="FunFam" id="2.60.260.20:FF:000003">
    <property type="entry name" value="DnaJ subfamily A member 2"/>
    <property type="match status" value="1"/>
</dbReference>
<keyword evidence="7" id="KW-0346">Stress response</keyword>
<name>G0TXZ6_TRYVY</name>
<dbReference type="GO" id="GO:0030544">
    <property type="term" value="F:Hsp70 protein binding"/>
    <property type="evidence" value="ECO:0007669"/>
    <property type="project" value="InterPro"/>
</dbReference>
<dbReference type="Pfam" id="PF00684">
    <property type="entry name" value="DnaJ_CXXCXGXG"/>
    <property type="match status" value="1"/>
</dbReference>
<dbReference type="CDD" id="cd10719">
    <property type="entry name" value="DnaJ_zf"/>
    <property type="match status" value="1"/>
</dbReference>
<evidence type="ECO:0000256" key="5">
    <source>
        <dbReference type="PROSITE-ProRule" id="PRU00546"/>
    </source>
</evidence>
<dbReference type="PROSITE" id="PS51188">
    <property type="entry name" value="ZF_CR"/>
    <property type="match status" value="1"/>
</dbReference>
<dbReference type="InterPro" id="IPR036410">
    <property type="entry name" value="HSP_DnaJ_Cys-rich_dom_sf"/>
</dbReference>
<dbReference type="Pfam" id="PF01556">
    <property type="entry name" value="DnaJ_C"/>
    <property type="match status" value="1"/>
</dbReference>
<evidence type="ECO:0000313" key="7">
    <source>
        <dbReference type="EMBL" id="CCC48841.1"/>
    </source>
</evidence>
<sequence>MFGFPDDMVNMLFEGMGGFTDSMLGRHARRPRATTHALPVTLRDLYVGRTIQIPRTQNIPCPGCDGRGVRSRRNNVCSACRGSGVRKIVRQMGLMMQETRVTCNCCDGHGSIIDPRDMCHVCNGQKTITSESPLQVEVEPGMENEEKIFFPGEEGGDSDDVVIVLKQVKDEMFERRGADLHYIHTLTLAEALCGFQFVLEHLDHRQLVVRRERGELTKHVDIKIVAGEGMPVHRRPGVFGDLIIEFRVAFPSTIEPPLVEVLRRTLPGPKSVDTCKYENAEECYVTRVEMDSLRSMLAAEAKESEREENPGFTCAAQ</sequence>
<evidence type="ECO:0000256" key="2">
    <source>
        <dbReference type="ARBA" id="ARBA00022737"/>
    </source>
</evidence>
<protein>
    <submittedName>
        <fullName evidence="7">Putative heat shock protein DNAJ</fullName>
    </submittedName>
</protein>
<evidence type="ECO:0000256" key="4">
    <source>
        <dbReference type="ARBA" id="ARBA00022833"/>
    </source>
</evidence>
<gene>
    <name evidence="7" type="ORF">TVY486_0701790</name>
</gene>
<dbReference type="EMBL" id="HE573023">
    <property type="protein sequence ID" value="CCC48841.1"/>
    <property type="molecule type" value="Genomic_DNA"/>
</dbReference>
<dbReference type="InterPro" id="IPR044713">
    <property type="entry name" value="DNJA1/2-like"/>
</dbReference>
<dbReference type="InterPro" id="IPR002939">
    <property type="entry name" value="DnaJ_C"/>
</dbReference>
<dbReference type="OMA" id="FKFTHLD"/>
<dbReference type="InterPro" id="IPR001305">
    <property type="entry name" value="HSP_DnaJ_Cys-rich_dom"/>
</dbReference>
<feature type="domain" description="CR-type" evidence="6">
    <location>
        <begin position="48"/>
        <end position="131"/>
    </location>
</feature>
<dbReference type="CDD" id="cd10747">
    <property type="entry name" value="DnaJ_C"/>
    <property type="match status" value="1"/>
</dbReference>
<dbReference type="VEuPathDB" id="TriTrypDB:TvY486_0701790"/>
<keyword evidence="4 5" id="KW-0862">Zinc</keyword>
<dbReference type="SUPFAM" id="SSF57938">
    <property type="entry name" value="DnaJ/Hsp40 cysteine-rich domain"/>
    <property type="match status" value="1"/>
</dbReference>
<dbReference type="Gene3D" id="2.10.230.10">
    <property type="entry name" value="Heat shock protein DnaJ, cysteine-rich domain"/>
    <property type="match status" value="1"/>
</dbReference>
<dbReference type="PANTHER" id="PTHR43888">
    <property type="entry name" value="DNAJ-LIKE-2, ISOFORM A-RELATED"/>
    <property type="match status" value="1"/>
</dbReference>
<keyword evidence="2" id="KW-0677">Repeat</keyword>
<dbReference type="GO" id="GO:0008270">
    <property type="term" value="F:zinc ion binding"/>
    <property type="evidence" value="ECO:0007669"/>
    <property type="project" value="UniProtKB-KW"/>
</dbReference>
<dbReference type="GO" id="GO:0006457">
    <property type="term" value="P:protein folding"/>
    <property type="evidence" value="ECO:0007669"/>
    <property type="project" value="InterPro"/>
</dbReference>